<feature type="transmembrane region" description="Helical" evidence="6">
    <location>
        <begin position="167"/>
        <end position="188"/>
    </location>
</feature>
<reference evidence="8 9" key="1">
    <citation type="journal article" date="2024" name="Nat. Commun.">
        <title>Phylogenomics reveals the evolutionary origins of lichenization in chlorophyte algae.</title>
        <authorList>
            <person name="Puginier C."/>
            <person name="Libourel C."/>
            <person name="Otte J."/>
            <person name="Skaloud P."/>
            <person name="Haon M."/>
            <person name="Grisel S."/>
            <person name="Petersen M."/>
            <person name="Berrin J.G."/>
            <person name="Delaux P.M."/>
            <person name="Dal Grande F."/>
            <person name="Keller J."/>
        </authorList>
    </citation>
    <scope>NUCLEOTIDE SEQUENCE [LARGE SCALE GENOMIC DNA]</scope>
    <source>
        <strain evidence="8 9">SAG 2043</strain>
    </source>
</reference>
<dbReference type="Proteomes" id="UP001489004">
    <property type="component" value="Unassembled WGS sequence"/>
</dbReference>
<feature type="transmembrane region" description="Helical" evidence="6">
    <location>
        <begin position="58"/>
        <end position="86"/>
    </location>
</feature>
<feature type="transmembrane region" description="Helical" evidence="6">
    <location>
        <begin position="92"/>
        <end position="113"/>
    </location>
</feature>
<dbReference type="Pfam" id="PF09335">
    <property type="entry name" value="VTT_dom"/>
    <property type="match status" value="1"/>
</dbReference>
<feature type="transmembrane region" description="Helical" evidence="6">
    <location>
        <begin position="141"/>
        <end position="161"/>
    </location>
</feature>
<dbReference type="PANTHER" id="PTHR12677">
    <property type="entry name" value="GOLGI APPARATUS MEMBRANE PROTEIN TVP38-RELATED"/>
    <property type="match status" value="1"/>
</dbReference>
<evidence type="ECO:0000256" key="1">
    <source>
        <dbReference type="ARBA" id="ARBA00004651"/>
    </source>
</evidence>
<keyword evidence="4 6" id="KW-1133">Transmembrane helix</keyword>
<feature type="transmembrane region" description="Helical" evidence="6">
    <location>
        <begin position="15"/>
        <end position="38"/>
    </location>
</feature>
<evidence type="ECO:0000256" key="3">
    <source>
        <dbReference type="ARBA" id="ARBA00022692"/>
    </source>
</evidence>
<evidence type="ECO:0000256" key="2">
    <source>
        <dbReference type="ARBA" id="ARBA00022475"/>
    </source>
</evidence>
<evidence type="ECO:0000313" key="8">
    <source>
        <dbReference type="EMBL" id="KAK9830563.1"/>
    </source>
</evidence>
<evidence type="ECO:0000256" key="6">
    <source>
        <dbReference type="SAM" id="Phobius"/>
    </source>
</evidence>
<dbReference type="InterPro" id="IPR032816">
    <property type="entry name" value="VTT_dom"/>
</dbReference>
<sequence>MSDGVEQQVSQLSKLLALAFVVVALAVAVVAFTQGYSFSDAVAELERAITESGSLGPLIFVLAYAASAVLFFPASVLTLAAGYLFGPLTGTALVSVASTLGAALAFLVSRYVARPYMEAKLREYPKFQSVDRGIAARGPKVVLLLRLSPLVPFTLLNYMLGLTRVDFWPYVGASWAGMLPATFAYVYLGGAGRAAQDASGAAGFDTTKLVLYGVGAVATLWASKIISNVASDALNEDTEQ</sequence>
<keyword evidence="2" id="KW-1003">Cell membrane</keyword>
<dbReference type="PANTHER" id="PTHR12677:SF59">
    <property type="entry name" value="GOLGI APPARATUS MEMBRANE PROTEIN TVP38-RELATED"/>
    <property type="match status" value="1"/>
</dbReference>
<feature type="domain" description="VTT" evidence="7">
    <location>
        <begin position="72"/>
        <end position="189"/>
    </location>
</feature>
<dbReference type="AlphaFoldDB" id="A0AAW1RAH9"/>
<comment type="subcellular location">
    <subcellularLocation>
        <location evidence="1">Cell membrane</location>
        <topology evidence="1">Multi-pass membrane protein</topology>
    </subcellularLocation>
</comment>
<name>A0AAW1RAH9_9CHLO</name>
<dbReference type="GO" id="GO:0005886">
    <property type="term" value="C:plasma membrane"/>
    <property type="evidence" value="ECO:0007669"/>
    <property type="project" value="UniProtKB-SubCell"/>
</dbReference>
<feature type="transmembrane region" description="Helical" evidence="6">
    <location>
        <begin position="209"/>
        <end position="230"/>
    </location>
</feature>
<evidence type="ECO:0000259" key="7">
    <source>
        <dbReference type="Pfam" id="PF09335"/>
    </source>
</evidence>
<comment type="caution">
    <text evidence="8">The sequence shown here is derived from an EMBL/GenBank/DDBJ whole genome shotgun (WGS) entry which is preliminary data.</text>
</comment>
<evidence type="ECO:0000256" key="5">
    <source>
        <dbReference type="ARBA" id="ARBA00023136"/>
    </source>
</evidence>
<proteinExistence type="predicted"/>
<evidence type="ECO:0000313" key="9">
    <source>
        <dbReference type="Proteomes" id="UP001489004"/>
    </source>
</evidence>
<dbReference type="InterPro" id="IPR015414">
    <property type="entry name" value="TMEM64"/>
</dbReference>
<evidence type="ECO:0000256" key="4">
    <source>
        <dbReference type="ARBA" id="ARBA00022989"/>
    </source>
</evidence>
<protein>
    <recommendedName>
        <fullName evidence="7">VTT domain-containing protein</fullName>
    </recommendedName>
</protein>
<dbReference type="EMBL" id="JALJOR010000001">
    <property type="protein sequence ID" value="KAK9830563.1"/>
    <property type="molecule type" value="Genomic_DNA"/>
</dbReference>
<keyword evidence="3 6" id="KW-0812">Transmembrane</keyword>
<gene>
    <name evidence="8" type="ORF">WJX72_012501</name>
</gene>
<accession>A0AAW1RAH9</accession>
<keyword evidence="5 6" id="KW-0472">Membrane</keyword>
<organism evidence="8 9">
    <name type="scientific">[Myrmecia] bisecta</name>
    <dbReference type="NCBI Taxonomy" id="41462"/>
    <lineage>
        <taxon>Eukaryota</taxon>
        <taxon>Viridiplantae</taxon>
        <taxon>Chlorophyta</taxon>
        <taxon>core chlorophytes</taxon>
        <taxon>Trebouxiophyceae</taxon>
        <taxon>Trebouxiales</taxon>
        <taxon>Trebouxiaceae</taxon>
        <taxon>Myrmecia</taxon>
    </lineage>
</organism>
<keyword evidence="9" id="KW-1185">Reference proteome</keyword>